<gene>
    <name evidence="2" type="ORF">GCM10009760_13890</name>
</gene>
<dbReference type="SMART" id="SM00347">
    <property type="entry name" value="HTH_MARR"/>
    <property type="match status" value="1"/>
</dbReference>
<comment type="caution">
    <text evidence="2">The sequence shown here is derived from an EMBL/GenBank/DDBJ whole genome shotgun (WGS) entry which is preliminary data.</text>
</comment>
<evidence type="ECO:0000259" key="1">
    <source>
        <dbReference type="PROSITE" id="PS50995"/>
    </source>
</evidence>
<dbReference type="InterPro" id="IPR036388">
    <property type="entry name" value="WH-like_DNA-bd_sf"/>
</dbReference>
<sequence length="166" mass="18035">MVDTPEERPGSGAEPQEAEIEAFQTATRDLIGVALRSLETLEGEVSLPQFRLLLVLGDLGRCPSSRVAHALGLGASSVTRLADRLFASGHVNRGTDPHHRSVVTLELSPSGAQLVERVLRWRHQELERVLRRLEPSERAATAAGLRAFHTVLGEAYTAELHGPVPL</sequence>
<dbReference type="PROSITE" id="PS50995">
    <property type="entry name" value="HTH_MARR_2"/>
    <property type="match status" value="1"/>
</dbReference>
<feature type="domain" description="HTH marR-type" evidence="1">
    <location>
        <begin position="16"/>
        <end position="150"/>
    </location>
</feature>
<evidence type="ECO:0000313" key="2">
    <source>
        <dbReference type="EMBL" id="GAA2135398.1"/>
    </source>
</evidence>
<protein>
    <submittedName>
        <fullName evidence="2">MarR family winged helix-turn-helix transcriptional regulator</fullName>
    </submittedName>
</protein>
<dbReference type="SUPFAM" id="SSF46785">
    <property type="entry name" value="Winged helix' DNA-binding domain"/>
    <property type="match status" value="1"/>
</dbReference>
<evidence type="ECO:0000313" key="3">
    <source>
        <dbReference type="Proteomes" id="UP001422759"/>
    </source>
</evidence>
<dbReference type="InterPro" id="IPR000835">
    <property type="entry name" value="HTH_MarR-typ"/>
</dbReference>
<dbReference type="PANTHER" id="PTHR33164:SF94">
    <property type="entry name" value="TRANSCRIPTIONAL REGULATORY PROTEIN-RELATED"/>
    <property type="match status" value="1"/>
</dbReference>
<dbReference type="Pfam" id="PF12802">
    <property type="entry name" value="MarR_2"/>
    <property type="match status" value="1"/>
</dbReference>
<accession>A0ABN2Z1Q7</accession>
<dbReference type="Proteomes" id="UP001422759">
    <property type="component" value="Unassembled WGS sequence"/>
</dbReference>
<dbReference type="RefSeq" id="WP_344461827.1">
    <property type="nucleotide sequence ID" value="NZ_BAAANT010000005.1"/>
</dbReference>
<dbReference type="InterPro" id="IPR036390">
    <property type="entry name" value="WH_DNA-bd_sf"/>
</dbReference>
<organism evidence="2 3">
    <name type="scientific">Kitasatospora kazusensis</name>
    <dbReference type="NCBI Taxonomy" id="407974"/>
    <lineage>
        <taxon>Bacteria</taxon>
        <taxon>Bacillati</taxon>
        <taxon>Actinomycetota</taxon>
        <taxon>Actinomycetes</taxon>
        <taxon>Kitasatosporales</taxon>
        <taxon>Streptomycetaceae</taxon>
        <taxon>Kitasatospora</taxon>
    </lineage>
</organism>
<dbReference type="PANTHER" id="PTHR33164">
    <property type="entry name" value="TRANSCRIPTIONAL REGULATOR, MARR FAMILY"/>
    <property type="match status" value="1"/>
</dbReference>
<dbReference type="InterPro" id="IPR039422">
    <property type="entry name" value="MarR/SlyA-like"/>
</dbReference>
<reference evidence="2 3" key="1">
    <citation type="journal article" date="2019" name="Int. J. Syst. Evol. Microbiol.">
        <title>The Global Catalogue of Microorganisms (GCM) 10K type strain sequencing project: providing services to taxonomists for standard genome sequencing and annotation.</title>
        <authorList>
            <consortium name="The Broad Institute Genomics Platform"/>
            <consortium name="The Broad Institute Genome Sequencing Center for Infectious Disease"/>
            <person name="Wu L."/>
            <person name="Ma J."/>
        </authorList>
    </citation>
    <scope>NUCLEOTIDE SEQUENCE [LARGE SCALE GENOMIC DNA]</scope>
    <source>
        <strain evidence="2 3">JCM 14560</strain>
    </source>
</reference>
<dbReference type="EMBL" id="BAAANT010000005">
    <property type="protein sequence ID" value="GAA2135398.1"/>
    <property type="molecule type" value="Genomic_DNA"/>
</dbReference>
<name>A0ABN2Z1Q7_9ACTN</name>
<proteinExistence type="predicted"/>
<dbReference type="Gene3D" id="1.10.10.10">
    <property type="entry name" value="Winged helix-like DNA-binding domain superfamily/Winged helix DNA-binding domain"/>
    <property type="match status" value="1"/>
</dbReference>
<keyword evidence="3" id="KW-1185">Reference proteome</keyword>